<accession>A0A382NHH4</accession>
<protein>
    <submittedName>
        <fullName evidence="2">Uncharacterized protein</fullName>
    </submittedName>
</protein>
<name>A0A382NHH4_9ZZZZ</name>
<evidence type="ECO:0000256" key="1">
    <source>
        <dbReference type="SAM" id="MobiDB-lite"/>
    </source>
</evidence>
<proteinExistence type="predicted"/>
<gene>
    <name evidence="2" type="ORF">METZ01_LOCUS313537</name>
</gene>
<reference evidence="2" key="1">
    <citation type="submission" date="2018-05" db="EMBL/GenBank/DDBJ databases">
        <authorList>
            <person name="Lanie J.A."/>
            <person name="Ng W.-L."/>
            <person name="Kazmierczak K.M."/>
            <person name="Andrzejewski T.M."/>
            <person name="Davidsen T.M."/>
            <person name="Wayne K.J."/>
            <person name="Tettelin H."/>
            <person name="Glass J.I."/>
            <person name="Rusch D."/>
            <person name="Podicherti R."/>
            <person name="Tsui H.-C.T."/>
            <person name="Winkler M.E."/>
        </authorList>
    </citation>
    <scope>NUCLEOTIDE SEQUENCE</scope>
</reference>
<feature type="non-terminal residue" evidence="2">
    <location>
        <position position="108"/>
    </location>
</feature>
<dbReference type="EMBL" id="UINC01100544">
    <property type="protein sequence ID" value="SVC60683.1"/>
    <property type="molecule type" value="Genomic_DNA"/>
</dbReference>
<evidence type="ECO:0000313" key="2">
    <source>
        <dbReference type="EMBL" id="SVC60683.1"/>
    </source>
</evidence>
<feature type="region of interest" description="Disordered" evidence="1">
    <location>
        <begin position="1"/>
        <end position="20"/>
    </location>
</feature>
<sequence>MFDAVEDDIAELISDENEEPPEIGGYECLFIAFSNLRLYCENSRIRLKQIEDQYKELKESHANEEFGAFAIHEDLDENHEVVNFCKILEQIEDSFSALEKRSEKSEEV</sequence>
<dbReference type="AlphaFoldDB" id="A0A382NHH4"/>
<organism evidence="2">
    <name type="scientific">marine metagenome</name>
    <dbReference type="NCBI Taxonomy" id="408172"/>
    <lineage>
        <taxon>unclassified sequences</taxon>
        <taxon>metagenomes</taxon>
        <taxon>ecological metagenomes</taxon>
    </lineage>
</organism>